<evidence type="ECO:0000313" key="2">
    <source>
        <dbReference type="Proteomes" id="UP001060215"/>
    </source>
</evidence>
<sequence length="500" mass="56190">MKKIKSKEPIGEQDMEITAESSPPPNPFNPAEATSKPPSHSGDAVTDPPKARSFKEVLALPKSSDFYFDDTVDAIFSDNEVEDEDGDTNILHDDHSTEHSSIPKISLPMKLLQQIRKPWTNTLIVRLLDECNYVYMGGLWVIMDHYLTIRKWEPDFKASEAFETTTAVRITFLELPIEYFQEKKPNLAVNLEQSPSLPALITPSNPRDYPALSSLVHNDKDNTQKVSTPILEPVLSIPKDSASISPDIPMEEITEAPSNSLPSNPLSLNQTISLREGKVRVRKPLDPNFKHGRGKEPPGCFNPQDERQHIGSVVRDRNRSNSPSRQSLVDRANKTENRARESNTATPPLHSLQMASMRSTDQDHRRLRSIIPSLSTDPLPPFPSIDSLKILIWKCREAGNNTFRRNMRELLQTHKPGILVLLETKVTYSSMGNFFSNMGFSAATIVDPVGRSGGMWLIWDIDQVNVCASRVSNQYIQATIHKGDYEEWVFNAVYASPNPL</sequence>
<reference evidence="1 2" key="1">
    <citation type="journal article" date="2022" name="Plant J.">
        <title>Chromosome-level genome of Camellia lanceoleosa provides a valuable resource for understanding genome evolution and self-incompatibility.</title>
        <authorList>
            <person name="Gong W."/>
            <person name="Xiao S."/>
            <person name="Wang L."/>
            <person name="Liao Z."/>
            <person name="Chang Y."/>
            <person name="Mo W."/>
            <person name="Hu G."/>
            <person name="Li W."/>
            <person name="Zhao G."/>
            <person name="Zhu H."/>
            <person name="Hu X."/>
            <person name="Ji K."/>
            <person name="Xiang X."/>
            <person name="Song Q."/>
            <person name="Yuan D."/>
            <person name="Jin S."/>
            <person name="Zhang L."/>
        </authorList>
    </citation>
    <scope>NUCLEOTIDE SEQUENCE [LARGE SCALE GENOMIC DNA]</scope>
    <source>
        <strain evidence="1">SQ_2022a</strain>
    </source>
</reference>
<organism evidence="1 2">
    <name type="scientific">Camellia lanceoleosa</name>
    <dbReference type="NCBI Taxonomy" id="1840588"/>
    <lineage>
        <taxon>Eukaryota</taxon>
        <taxon>Viridiplantae</taxon>
        <taxon>Streptophyta</taxon>
        <taxon>Embryophyta</taxon>
        <taxon>Tracheophyta</taxon>
        <taxon>Spermatophyta</taxon>
        <taxon>Magnoliopsida</taxon>
        <taxon>eudicotyledons</taxon>
        <taxon>Gunneridae</taxon>
        <taxon>Pentapetalae</taxon>
        <taxon>asterids</taxon>
        <taxon>Ericales</taxon>
        <taxon>Theaceae</taxon>
        <taxon>Camellia</taxon>
    </lineage>
</organism>
<accession>A0ACC0GZ86</accession>
<dbReference type="Proteomes" id="UP001060215">
    <property type="component" value="Chromosome 7"/>
</dbReference>
<dbReference type="EMBL" id="CM045764">
    <property type="protein sequence ID" value="KAI8005772.1"/>
    <property type="molecule type" value="Genomic_DNA"/>
</dbReference>
<gene>
    <name evidence="1" type="ORF">LOK49_LG07G02140</name>
</gene>
<proteinExistence type="predicted"/>
<keyword evidence="2" id="KW-1185">Reference proteome</keyword>
<name>A0ACC0GZ86_9ERIC</name>
<protein>
    <submittedName>
        <fullName evidence="1">Uncharacterized protein</fullName>
    </submittedName>
</protein>
<evidence type="ECO:0000313" key="1">
    <source>
        <dbReference type="EMBL" id="KAI8005772.1"/>
    </source>
</evidence>
<comment type="caution">
    <text evidence="1">The sequence shown here is derived from an EMBL/GenBank/DDBJ whole genome shotgun (WGS) entry which is preliminary data.</text>
</comment>